<accession>A0A212KH44</accession>
<feature type="domain" description="Glycosyl transferase family 1" evidence="3">
    <location>
        <begin position="229"/>
        <end position="391"/>
    </location>
</feature>
<evidence type="ECO:0000259" key="3">
    <source>
        <dbReference type="Pfam" id="PF00534"/>
    </source>
</evidence>
<dbReference type="AlphaFoldDB" id="A0A212KH44"/>
<evidence type="ECO:0000256" key="2">
    <source>
        <dbReference type="ARBA" id="ARBA00022679"/>
    </source>
</evidence>
<dbReference type="SUPFAM" id="SSF53756">
    <property type="entry name" value="UDP-Glycosyltransferase/glycogen phosphorylase"/>
    <property type="match status" value="1"/>
</dbReference>
<feature type="domain" description="Glycosyltransferase subfamily 4-like N-terminal" evidence="4">
    <location>
        <begin position="13"/>
        <end position="220"/>
    </location>
</feature>
<evidence type="ECO:0000259" key="4">
    <source>
        <dbReference type="Pfam" id="PF13439"/>
    </source>
</evidence>
<organism evidence="5">
    <name type="scientific">uncultured delta proteobacterium</name>
    <dbReference type="NCBI Taxonomy" id="34034"/>
    <lineage>
        <taxon>Bacteria</taxon>
        <taxon>Deltaproteobacteria</taxon>
        <taxon>environmental samples</taxon>
    </lineage>
</organism>
<evidence type="ECO:0000313" key="5">
    <source>
        <dbReference type="EMBL" id="SBW10938.1"/>
    </source>
</evidence>
<gene>
    <name evidence="5" type="ORF">KL86DPRO_70099</name>
</gene>
<dbReference type="Gene3D" id="3.40.50.2000">
    <property type="entry name" value="Glycogen Phosphorylase B"/>
    <property type="match status" value="2"/>
</dbReference>
<protein>
    <submittedName>
        <fullName evidence="5">Glycosyltransferase, WcfI-like protein</fullName>
    </submittedName>
</protein>
<dbReference type="EMBL" id="FLUQ01000007">
    <property type="protein sequence ID" value="SBW10938.1"/>
    <property type="molecule type" value="Genomic_DNA"/>
</dbReference>
<proteinExistence type="predicted"/>
<evidence type="ECO:0000256" key="1">
    <source>
        <dbReference type="ARBA" id="ARBA00022676"/>
    </source>
</evidence>
<dbReference type="Pfam" id="PF00534">
    <property type="entry name" value="Glycos_transf_1"/>
    <property type="match status" value="1"/>
</dbReference>
<keyword evidence="1" id="KW-0328">Glycosyltransferase</keyword>
<dbReference type="Pfam" id="PF13439">
    <property type="entry name" value="Glyco_transf_4"/>
    <property type="match status" value="1"/>
</dbReference>
<dbReference type="GO" id="GO:0016757">
    <property type="term" value="F:glycosyltransferase activity"/>
    <property type="evidence" value="ECO:0007669"/>
    <property type="project" value="UniProtKB-KW"/>
</dbReference>
<reference evidence="5" key="1">
    <citation type="submission" date="2016-04" db="EMBL/GenBank/DDBJ databases">
        <authorList>
            <person name="Evans L.H."/>
            <person name="Alamgir A."/>
            <person name="Owens N."/>
            <person name="Weber N.D."/>
            <person name="Virtaneva K."/>
            <person name="Barbian K."/>
            <person name="Babar A."/>
            <person name="Rosenke K."/>
        </authorList>
    </citation>
    <scope>NUCLEOTIDE SEQUENCE</scope>
    <source>
        <strain evidence="5">86</strain>
    </source>
</reference>
<dbReference type="PANTHER" id="PTHR12526">
    <property type="entry name" value="GLYCOSYLTRANSFERASE"/>
    <property type="match status" value="1"/>
</dbReference>
<name>A0A212KH44_9DELT</name>
<dbReference type="PANTHER" id="PTHR12526:SF510">
    <property type="entry name" value="D-INOSITOL 3-PHOSPHATE GLYCOSYLTRANSFERASE"/>
    <property type="match status" value="1"/>
</dbReference>
<keyword evidence="2 5" id="KW-0808">Transferase</keyword>
<dbReference type="InterPro" id="IPR028098">
    <property type="entry name" value="Glyco_trans_4-like_N"/>
</dbReference>
<sequence length="425" mass="46633">MNVLHVNTHPSGGGAAVAARRLHKGLREAGVCSSFAFLENHSEEPGLIPLGGSFWGQVYRAFGERLGGKLRNIFYSRPEHPSYSTFSLFPSLLGGAINAIPKDILHLHWVNAGFLSPWDIRRLRGPVVWSLHDAWPFTGGCHYSNCGCLRYAEGCGRCPELSSWTLYDVSRLHWRMKRRAANDLRPVVVAASREHAAKAARSGLFPEDHIRIIPNGVDVAVFRPFPKEQARDILRLPRDRKIILTGAFGAMSDYNKGFDLLRFALDRLGANGENALLAVFGENETDNAMSVPVHFLGRLRDDATLALAYSAADVFVCPSRSESFSLTTLEALACGTPVAAFSVGGIPDMVEHGVSGCLAKPEDPEDLARGIAYILEDEERARNMGAAGRRRVQEEFSLPVIAKRHIALYEEISADSGDTRKGKSL</sequence>
<dbReference type="InterPro" id="IPR001296">
    <property type="entry name" value="Glyco_trans_1"/>
</dbReference>